<protein>
    <submittedName>
        <fullName evidence="1">Uncharacterized protein</fullName>
    </submittedName>
</protein>
<reference evidence="1 2" key="1">
    <citation type="journal article" date="2013" name="Genome Announc.">
        <title>Complete Genome Sequence of Mycoplasma hyorhinis Strain SK76.</title>
        <authorList>
            <person name="Goodison S."/>
            <person name="Urquidi V."/>
            <person name="Kumar D."/>
            <person name="Reyes L."/>
            <person name="Rosser C.J."/>
        </authorList>
    </citation>
    <scope>NUCLEOTIDE SEQUENCE [LARGE SCALE GENOMIC DNA]</scope>
    <source>
        <strain evidence="1 2">SK76</strain>
    </source>
</reference>
<name>A0AAI8AND2_MESHY</name>
<accession>A0AAI8AND2</accession>
<proteinExistence type="predicted"/>
<dbReference type="KEGG" id="mhs:MOS_577"/>
<sequence length="56" mass="5937">MVLSSPEWDVAPLNIPIKFIRTLITDGRAVKVAVATAATPAPDIENFSSSVNLVSL</sequence>
<dbReference type="Proteomes" id="UP000009399">
    <property type="component" value="Chromosome"/>
</dbReference>
<evidence type="ECO:0000313" key="1">
    <source>
        <dbReference type="EMBL" id="AFX74489.1"/>
    </source>
</evidence>
<dbReference type="AlphaFoldDB" id="A0AAI8AND2"/>
<evidence type="ECO:0000313" key="2">
    <source>
        <dbReference type="Proteomes" id="UP000009399"/>
    </source>
</evidence>
<gene>
    <name evidence="1" type="ORF">MOS_577</name>
</gene>
<dbReference type="EMBL" id="CP003914">
    <property type="protein sequence ID" value="AFX74489.1"/>
    <property type="molecule type" value="Genomic_DNA"/>
</dbReference>
<organism evidence="1 2">
    <name type="scientific">Mesomycoplasma hyorhinis SK76</name>
    <dbReference type="NCBI Taxonomy" id="1118964"/>
    <lineage>
        <taxon>Bacteria</taxon>
        <taxon>Bacillati</taxon>
        <taxon>Mycoplasmatota</taxon>
        <taxon>Mycoplasmoidales</taxon>
        <taxon>Metamycoplasmataceae</taxon>
        <taxon>Mesomycoplasma</taxon>
    </lineage>
</organism>